<keyword evidence="4" id="KW-1185">Reference proteome</keyword>
<keyword evidence="1" id="KW-0802">TPR repeat</keyword>
<dbReference type="OrthoDB" id="9814760at2"/>
<keyword evidence="2" id="KW-0732">Signal</keyword>
<sequence length="525" mass="59715">MIRSLFKSKLLLIVFSFAFNYGHSQNAQFLLGSEGLPSGKYHAGFKRIYTFDSSRSYPLNFQPGTNSDTTKFPRSMVLNMWYPVEVNSGGSFPYKNYLRFAYDNPSWKNFLDRLKQYNEETVKLNGFRYTKLNDTVREDRLFERLMDTEVLASSGKPVVTGNHPLIIYQPSLGGTIEENALLCQYLSSNGYVVLSCAYQPDNGVRMGPDWNLERAEGDVNFLVQYSKQHLVIDTNNVHLLGYSFGAQANFNLLAKGSKFVSAVSLDSRLEYSFDYAPKGFKDLPALLLAGVQNITQPLLLFTNEEATFNMTDSFVSADRYYLPLHFLEHHDYSSTREISNSWVAGELKNDKELLGKVKDYTSVCENTLAFFNFYSQPKNNGRAFQFLNTRSNFAEHLPRGANGEAQDKTVLQTPRQVLKAAEIIGIQEVKKSYQLNRMSFSEDLFNTYAYFLAGKNKGQLAIQTLLWGTEIYTTSANLFDSLGEMYFIEKDYEKSTKSFKRSLELNPSNKNAVEYLKKLQSLAGG</sequence>
<dbReference type="PROSITE" id="PS50005">
    <property type="entry name" value="TPR"/>
    <property type="match status" value="1"/>
</dbReference>
<dbReference type="SUPFAM" id="SSF48452">
    <property type="entry name" value="TPR-like"/>
    <property type="match status" value="1"/>
</dbReference>
<evidence type="ECO:0000313" key="4">
    <source>
        <dbReference type="Proteomes" id="UP000094313"/>
    </source>
</evidence>
<evidence type="ECO:0000256" key="1">
    <source>
        <dbReference type="PROSITE-ProRule" id="PRU00339"/>
    </source>
</evidence>
<dbReference type="InterPro" id="IPR029058">
    <property type="entry name" value="AB_hydrolase_fold"/>
</dbReference>
<dbReference type="SUPFAM" id="SSF53474">
    <property type="entry name" value="alpha/beta-Hydrolases"/>
    <property type="match status" value="1"/>
</dbReference>
<name>A0A1D7QN12_9SPHI</name>
<dbReference type="SMART" id="SM00028">
    <property type="entry name" value="TPR"/>
    <property type="match status" value="1"/>
</dbReference>
<dbReference type="Proteomes" id="UP000094313">
    <property type="component" value="Chromosome"/>
</dbReference>
<feature type="chain" id="PRO_5009098894" evidence="2">
    <location>
        <begin position="19"/>
        <end position="525"/>
    </location>
</feature>
<dbReference type="InterPro" id="IPR011990">
    <property type="entry name" value="TPR-like_helical_dom_sf"/>
</dbReference>
<dbReference type="PROSITE" id="PS50293">
    <property type="entry name" value="TPR_REGION"/>
    <property type="match status" value="1"/>
</dbReference>
<organism evidence="3 4">
    <name type="scientific">Pedobacter steynii</name>
    <dbReference type="NCBI Taxonomy" id="430522"/>
    <lineage>
        <taxon>Bacteria</taxon>
        <taxon>Pseudomonadati</taxon>
        <taxon>Bacteroidota</taxon>
        <taxon>Sphingobacteriia</taxon>
        <taxon>Sphingobacteriales</taxon>
        <taxon>Sphingobacteriaceae</taxon>
        <taxon>Pedobacter</taxon>
    </lineage>
</organism>
<accession>A0A1D7QN12</accession>
<evidence type="ECO:0000256" key="2">
    <source>
        <dbReference type="SAM" id="SignalP"/>
    </source>
</evidence>
<dbReference type="Gene3D" id="3.40.50.1820">
    <property type="entry name" value="alpha/beta hydrolase"/>
    <property type="match status" value="1"/>
</dbReference>
<dbReference type="EMBL" id="CP017141">
    <property type="protein sequence ID" value="AOM80043.1"/>
    <property type="molecule type" value="Genomic_DNA"/>
</dbReference>
<protein>
    <submittedName>
        <fullName evidence="3">Uncharacterized protein</fullName>
    </submittedName>
</protein>
<dbReference type="AlphaFoldDB" id="A0A1D7QN12"/>
<dbReference type="Gene3D" id="1.25.40.10">
    <property type="entry name" value="Tetratricopeptide repeat domain"/>
    <property type="match status" value="1"/>
</dbReference>
<reference evidence="3 4" key="1">
    <citation type="submission" date="2016-08" db="EMBL/GenBank/DDBJ databases">
        <authorList>
            <person name="Seilhamer J.J."/>
        </authorList>
    </citation>
    <scope>NUCLEOTIDE SEQUENCE [LARGE SCALE GENOMIC DNA]</scope>
    <source>
        <strain evidence="3 4">DX4</strain>
    </source>
</reference>
<feature type="signal peptide" evidence="2">
    <location>
        <begin position="1"/>
        <end position="18"/>
    </location>
</feature>
<proteinExistence type="predicted"/>
<feature type="repeat" description="TPR" evidence="1">
    <location>
        <begin position="476"/>
        <end position="509"/>
    </location>
</feature>
<gene>
    <name evidence="3" type="ORF">BFS30_24495</name>
</gene>
<dbReference type="RefSeq" id="WP_069381705.1">
    <property type="nucleotide sequence ID" value="NZ_CP017141.1"/>
</dbReference>
<dbReference type="KEGG" id="psty:BFS30_24495"/>
<dbReference type="InterPro" id="IPR019734">
    <property type="entry name" value="TPR_rpt"/>
</dbReference>
<evidence type="ECO:0000313" key="3">
    <source>
        <dbReference type="EMBL" id="AOM80043.1"/>
    </source>
</evidence>